<accession>A0ABT1BWI2</accession>
<keyword evidence="1" id="KW-0378">Hydrolase</keyword>
<dbReference type="RefSeq" id="WP_252760159.1">
    <property type="nucleotide sequence ID" value="NZ_JAMXLY010000006.1"/>
</dbReference>
<evidence type="ECO:0000313" key="2">
    <source>
        <dbReference type="Proteomes" id="UP001204015"/>
    </source>
</evidence>
<keyword evidence="2" id="KW-1185">Reference proteome</keyword>
<organism evidence="1 2">
    <name type="scientific">Segatella cerevisiae</name>
    <dbReference type="NCBI Taxonomy" id="2053716"/>
    <lineage>
        <taxon>Bacteria</taxon>
        <taxon>Pseudomonadati</taxon>
        <taxon>Bacteroidota</taxon>
        <taxon>Bacteroidia</taxon>
        <taxon>Bacteroidales</taxon>
        <taxon>Prevotellaceae</taxon>
        <taxon>Segatella</taxon>
    </lineage>
</organism>
<dbReference type="Gene3D" id="3.30.1240.10">
    <property type="match status" value="1"/>
</dbReference>
<dbReference type="PANTHER" id="PTHR10000:SF25">
    <property type="entry name" value="PHOSPHATASE YKRA-RELATED"/>
    <property type="match status" value="1"/>
</dbReference>
<sequence length="263" mass="28851">MNNKYAIFSDIDGTLVSFETHVIPESAVQALTEAHQRGHRIYISTGRPLCFIINLKQIEHLIDGYITTNGAYCFVGKQEVNCCGISPEDVQTMLKFSDQMGFPCVLVGEKTIAVYHNTPEVNAVFYGELGVPGLDKAPSINALKGQRILQLTPFISPEQEEKMMPYLKHCTSGRWNPKFTDITDKDADKGKGLLKMAAFEKFDISHTFALGDGGNDIPIIRQAGIGIAMGNASDQTKAAADFVTRSVDDDGLAYALKHFGLIE</sequence>
<name>A0ABT1BWI2_9BACT</name>
<dbReference type="SUPFAM" id="SSF56784">
    <property type="entry name" value="HAD-like"/>
    <property type="match status" value="1"/>
</dbReference>
<dbReference type="Proteomes" id="UP001204015">
    <property type="component" value="Unassembled WGS sequence"/>
</dbReference>
<dbReference type="PANTHER" id="PTHR10000">
    <property type="entry name" value="PHOSPHOSERINE PHOSPHATASE"/>
    <property type="match status" value="1"/>
</dbReference>
<dbReference type="PRINTS" id="PR00119">
    <property type="entry name" value="CATATPASE"/>
</dbReference>
<comment type="caution">
    <text evidence="1">The sequence shown here is derived from an EMBL/GenBank/DDBJ whole genome shotgun (WGS) entry which is preliminary data.</text>
</comment>
<dbReference type="GO" id="GO:0016787">
    <property type="term" value="F:hydrolase activity"/>
    <property type="evidence" value="ECO:0007669"/>
    <property type="project" value="UniProtKB-KW"/>
</dbReference>
<evidence type="ECO:0000313" key="1">
    <source>
        <dbReference type="EMBL" id="MCO6024797.1"/>
    </source>
</evidence>
<dbReference type="Pfam" id="PF08282">
    <property type="entry name" value="Hydrolase_3"/>
    <property type="match status" value="1"/>
</dbReference>
<dbReference type="SFLD" id="SFLDG01140">
    <property type="entry name" value="C2.B:_Phosphomannomutase_and_P"/>
    <property type="match status" value="1"/>
</dbReference>
<protein>
    <submittedName>
        <fullName evidence="1">Cof-type HAD-IIB family hydrolase</fullName>
    </submittedName>
</protein>
<dbReference type="SFLD" id="SFLDS00003">
    <property type="entry name" value="Haloacid_Dehalogenase"/>
    <property type="match status" value="1"/>
</dbReference>
<dbReference type="PROSITE" id="PS01228">
    <property type="entry name" value="COF_1"/>
    <property type="match status" value="1"/>
</dbReference>
<dbReference type="PROSITE" id="PS01229">
    <property type="entry name" value="COF_2"/>
    <property type="match status" value="1"/>
</dbReference>
<dbReference type="EMBL" id="JAMXLY010000006">
    <property type="protein sequence ID" value="MCO6024797.1"/>
    <property type="molecule type" value="Genomic_DNA"/>
</dbReference>
<proteinExistence type="predicted"/>
<dbReference type="InterPro" id="IPR000150">
    <property type="entry name" value="Cof"/>
</dbReference>
<dbReference type="Gene3D" id="3.40.50.1000">
    <property type="entry name" value="HAD superfamily/HAD-like"/>
    <property type="match status" value="1"/>
</dbReference>
<reference evidence="1 2" key="1">
    <citation type="submission" date="2022-06" db="EMBL/GenBank/DDBJ databases">
        <title>A taxonomic note on the genus Prevotella: Description of four novel genera and emended description of the genera Hallella and Xylanibacter.</title>
        <authorList>
            <person name="Hitch T.C.A."/>
        </authorList>
    </citation>
    <scope>NUCLEOTIDE SEQUENCE [LARGE SCALE GENOMIC DNA]</scope>
    <source>
        <strain evidence="1 2">DSM 100619</strain>
    </source>
</reference>
<gene>
    <name evidence="1" type="ORF">NG821_02875</name>
</gene>
<dbReference type="InterPro" id="IPR036412">
    <property type="entry name" value="HAD-like_sf"/>
</dbReference>
<dbReference type="InterPro" id="IPR023214">
    <property type="entry name" value="HAD_sf"/>
</dbReference>
<dbReference type="NCBIfam" id="TIGR00099">
    <property type="entry name" value="Cof-subfamily"/>
    <property type="match status" value="1"/>
</dbReference>